<dbReference type="OrthoDB" id="29161at2759"/>
<proteinExistence type="predicted"/>
<dbReference type="GeneID" id="14891687"/>
<accession>A0A0A1UFP1</accession>
<dbReference type="EMBL" id="KB206332">
    <property type="protein sequence ID" value="ELP92814.1"/>
    <property type="molecule type" value="Genomic_DNA"/>
</dbReference>
<evidence type="ECO:0000313" key="2">
    <source>
        <dbReference type="Proteomes" id="UP000014680"/>
    </source>
</evidence>
<organism evidence="1 2">
    <name type="scientific">Entamoeba invadens IP1</name>
    <dbReference type="NCBI Taxonomy" id="370355"/>
    <lineage>
        <taxon>Eukaryota</taxon>
        <taxon>Amoebozoa</taxon>
        <taxon>Evosea</taxon>
        <taxon>Archamoebae</taxon>
        <taxon>Mastigamoebida</taxon>
        <taxon>Entamoebidae</taxon>
        <taxon>Entamoeba</taxon>
    </lineage>
</organism>
<dbReference type="VEuPathDB" id="AmoebaDB:EIN_372360"/>
<reference evidence="1 2" key="1">
    <citation type="submission" date="2012-10" db="EMBL/GenBank/DDBJ databases">
        <authorList>
            <person name="Zafar N."/>
            <person name="Inman J."/>
            <person name="Hall N."/>
            <person name="Lorenzi H."/>
            <person name="Caler E."/>
        </authorList>
    </citation>
    <scope>NUCLEOTIDE SEQUENCE [LARGE SCALE GENOMIC DNA]</scope>
    <source>
        <strain evidence="1 2">IP1</strain>
    </source>
</reference>
<dbReference type="Proteomes" id="UP000014680">
    <property type="component" value="Unassembled WGS sequence"/>
</dbReference>
<evidence type="ECO:0008006" key="3">
    <source>
        <dbReference type="Google" id="ProtNLM"/>
    </source>
</evidence>
<sequence length="667" mass="76058">MSRLEKCFLLNVAYYFQSFDDIKNLVLVSHNTCIENFFLTNPTCLDEKSLFKFIQVIQHMETIQAPLEFLSKYHKHIQRINNIKTQCNELNNNTKSYLNYIASKVSALDVSLDSTSFCEHFTCLPNMQHLKSLVLRISSDFSFDYIIPQHLPHKFELTIFTPAQCTKQIVQFVNSLKDNFKFLTKFVVYFIDEVEELSLALLRSIDKTIQVVCCFNKLHISLIKERAFLVPYKYHLVVPIDFPTTENIERFKRMVDSYDVPFFQFGPTSIDEDQIDLDLRDIELYSLVIPCAEFPKLDVLLPTSLLSLTVGTPQFTFPVLPNLLELNMIFCDLENFLFVPESVTGLTVVQATNLVSMNFPEVLRNLVLVNLPNFARKSLTTTPLTNLCNCEIRNVKVDIPMICTLKRAILENVNHIAGFPIQMESLIIKHMELIPELPSNIIKLVLAYIDCEVVVPENVKYLGFNNCDKIVLPHKTINIEIPFASKIPKLCDVISATIFGNEVSEMVTTVVELSLSRCSLFPHCLDNCKHLTQLVLRNCVAKDAFPTLKLKELSVTSSPVPPLNDDLENIFLCKVNLEEIKVPQNVTKLQLACLSTLKRLFTGEKLKDLEIGQCNHLKSINLPLKIENVSIEICENCCVNNAEMLHDIPYGQYLYLCGLAKGVSVCN</sequence>
<name>A0A0A1UFP1_ENTIV</name>
<dbReference type="KEGG" id="eiv:EIN_372360"/>
<gene>
    <name evidence="1" type="ORF">EIN_372360</name>
</gene>
<dbReference type="OMA" id="FPRNQCF"/>
<evidence type="ECO:0000313" key="1">
    <source>
        <dbReference type="EMBL" id="ELP92814.1"/>
    </source>
</evidence>
<dbReference type="AlphaFoldDB" id="A0A0A1UFP1"/>
<keyword evidence="2" id="KW-1185">Reference proteome</keyword>
<protein>
    <recommendedName>
        <fullName evidence="3">Leucine-rich repeat containing protein</fullName>
    </recommendedName>
</protein>
<dbReference type="RefSeq" id="XP_004259585.1">
    <property type="nucleotide sequence ID" value="XM_004259537.1"/>
</dbReference>